<evidence type="ECO:0000256" key="2">
    <source>
        <dbReference type="ARBA" id="ARBA00022448"/>
    </source>
</evidence>
<dbReference type="Gene3D" id="3.40.50.620">
    <property type="entry name" value="HUPs"/>
    <property type="match status" value="1"/>
</dbReference>
<organism evidence="5 6">
    <name type="scientific">Pajaroellobacter abortibovis</name>
    <dbReference type="NCBI Taxonomy" id="1882918"/>
    <lineage>
        <taxon>Bacteria</taxon>
        <taxon>Pseudomonadati</taxon>
        <taxon>Myxococcota</taxon>
        <taxon>Polyangia</taxon>
        <taxon>Polyangiales</taxon>
        <taxon>Polyangiaceae</taxon>
    </lineage>
</organism>
<keyword evidence="3" id="KW-0249">Electron transport</keyword>
<dbReference type="SMART" id="SM00893">
    <property type="entry name" value="ETF"/>
    <property type="match status" value="1"/>
</dbReference>
<feature type="domain" description="Electron transfer flavoprotein alpha/beta-subunit N-terminal" evidence="4">
    <location>
        <begin position="28"/>
        <end position="210"/>
    </location>
</feature>
<name>A0A1L6MZM7_9BACT</name>
<dbReference type="SUPFAM" id="SSF52402">
    <property type="entry name" value="Adenine nucleotide alpha hydrolases-like"/>
    <property type="match status" value="1"/>
</dbReference>
<evidence type="ECO:0000256" key="1">
    <source>
        <dbReference type="ARBA" id="ARBA00007557"/>
    </source>
</evidence>
<dbReference type="GO" id="GO:0009055">
    <property type="term" value="F:electron transfer activity"/>
    <property type="evidence" value="ECO:0007669"/>
    <property type="project" value="InterPro"/>
</dbReference>
<dbReference type="EMBL" id="CP016908">
    <property type="protein sequence ID" value="APS00845.1"/>
    <property type="molecule type" value="Genomic_DNA"/>
</dbReference>
<dbReference type="PANTHER" id="PTHR21294:SF8">
    <property type="entry name" value="ELECTRON TRANSFER FLAVOPROTEIN SUBUNIT BETA"/>
    <property type="match status" value="1"/>
</dbReference>
<dbReference type="KEGG" id="pabo:BCY86_02205"/>
<dbReference type="PANTHER" id="PTHR21294">
    <property type="entry name" value="ELECTRON TRANSFER FLAVOPROTEIN BETA-SUBUNIT"/>
    <property type="match status" value="1"/>
</dbReference>
<dbReference type="STRING" id="1882918.BCY86_02205"/>
<dbReference type="OrthoDB" id="9781325at2"/>
<dbReference type="InterPro" id="IPR014729">
    <property type="entry name" value="Rossmann-like_a/b/a_fold"/>
</dbReference>
<keyword evidence="2" id="KW-0813">Transport</keyword>
<comment type="similarity">
    <text evidence="1">Belongs to the ETF beta-subunit/FixA family.</text>
</comment>
<gene>
    <name evidence="5" type="ORF">BCY86_02205</name>
</gene>
<evidence type="ECO:0000313" key="5">
    <source>
        <dbReference type="EMBL" id="APS00845.1"/>
    </source>
</evidence>
<evidence type="ECO:0000256" key="3">
    <source>
        <dbReference type="ARBA" id="ARBA00022982"/>
    </source>
</evidence>
<dbReference type="Proteomes" id="UP000185544">
    <property type="component" value="Chromosome"/>
</dbReference>
<dbReference type="InterPro" id="IPR012255">
    <property type="entry name" value="ETF_b"/>
</dbReference>
<accession>A0A1L6MZM7</accession>
<sequence>MKILVPFKQVAHLERAEQISQPFSSLRALGLEMRPNPYDEYALEAALRLTENGTDSERRLGEVVVASLGSQEVNKILKAALAIGADRAIWVSTPDESLDGDLVARTLQSLVELEKPDLVLLGQQAADTDSCQVASLLASYLKWPQATSTTFIESEKDTRLLIHREGDFGVLRMRLILPAVVSVNMGVVGPQSVRSAHTPIAHVYPQGVRIASLRGLMSANKKPLVERSQMDLLTDTKLKIVYSSCEPLAPRKAGIRVSTVQELVHHLKEAKVI</sequence>
<evidence type="ECO:0000259" key="4">
    <source>
        <dbReference type="SMART" id="SM00893"/>
    </source>
</evidence>
<reference evidence="5 6" key="1">
    <citation type="submission" date="2016-08" db="EMBL/GenBank/DDBJ databases">
        <title>Identification and validation of antigenic proteins from Pajaroellobacter abortibovis using de-novo genome sequence assembly and reverse vaccinology.</title>
        <authorList>
            <person name="Welly B.T."/>
            <person name="Miller M.R."/>
            <person name="Stott J.L."/>
            <person name="Blanchard M.T."/>
            <person name="Islas-Trejo A.D."/>
            <person name="O'Rourke S.M."/>
            <person name="Young A.E."/>
            <person name="Medrano J.F."/>
            <person name="Van Eenennaam A.L."/>
        </authorList>
    </citation>
    <scope>NUCLEOTIDE SEQUENCE [LARGE SCALE GENOMIC DNA]</scope>
    <source>
        <strain evidence="5 6">BTF92-0548A/99-0131</strain>
    </source>
</reference>
<protein>
    <recommendedName>
        <fullName evidence="4">Electron transfer flavoprotein alpha/beta-subunit N-terminal domain-containing protein</fullName>
    </recommendedName>
</protein>
<dbReference type="InterPro" id="IPR014730">
    <property type="entry name" value="ETF_a/b_N"/>
</dbReference>
<dbReference type="Pfam" id="PF01012">
    <property type="entry name" value="ETF"/>
    <property type="match status" value="1"/>
</dbReference>
<evidence type="ECO:0000313" key="6">
    <source>
        <dbReference type="Proteomes" id="UP000185544"/>
    </source>
</evidence>
<proteinExistence type="inferred from homology"/>
<dbReference type="PIRSF" id="PIRSF000090">
    <property type="entry name" value="Beta-ETF"/>
    <property type="match status" value="1"/>
</dbReference>
<dbReference type="AlphaFoldDB" id="A0A1L6MZM7"/>
<keyword evidence="6" id="KW-1185">Reference proteome</keyword>